<dbReference type="Proteomes" id="UP000320239">
    <property type="component" value="Unassembled WGS sequence"/>
</dbReference>
<accession>A0A561VI92</accession>
<dbReference type="AlphaFoldDB" id="A0A561VI92"/>
<protein>
    <recommendedName>
        <fullName evidence="4">PknH-like protein</fullName>
    </recommendedName>
</protein>
<dbReference type="RefSeq" id="WP_149100737.1">
    <property type="nucleotide sequence ID" value="NZ_VIWY01000006.1"/>
</dbReference>
<feature type="chain" id="PRO_5022183806" description="PknH-like protein" evidence="1">
    <location>
        <begin position="34"/>
        <end position="226"/>
    </location>
</feature>
<name>A0A561VI92_ACTTI</name>
<evidence type="ECO:0008006" key="4">
    <source>
        <dbReference type="Google" id="ProtNLM"/>
    </source>
</evidence>
<keyword evidence="1" id="KW-0732">Signal</keyword>
<keyword evidence="3" id="KW-1185">Reference proteome</keyword>
<dbReference type="PROSITE" id="PS51318">
    <property type="entry name" value="TAT"/>
    <property type="match status" value="1"/>
</dbReference>
<proteinExistence type="predicted"/>
<evidence type="ECO:0000313" key="3">
    <source>
        <dbReference type="Proteomes" id="UP000320239"/>
    </source>
</evidence>
<dbReference type="InterPro" id="IPR006311">
    <property type="entry name" value="TAT_signal"/>
</dbReference>
<feature type="signal peptide" evidence="1">
    <location>
        <begin position="1"/>
        <end position="33"/>
    </location>
</feature>
<reference evidence="2 3" key="1">
    <citation type="submission" date="2019-06" db="EMBL/GenBank/DDBJ databases">
        <title>Sequencing the genomes of 1000 actinobacteria strains.</title>
        <authorList>
            <person name="Klenk H.-P."/>
        </authorList>
    </citation>
    <scope>NUCLEOTIDE SEQUENCE [LARGE SCALE GENOMIC DNA]</scope>
    <source>
        <strain evidence="2 3">DSM 43866</strain>
    </source>
</reference>
<organism evidence="2 3">
    <name type="scientific">Actinoplanes teichomyceticus</name>
    <dbReference type="NCBI Taxonomy" id="1867"/>
    <lineage>
        <taxon>Bacteria</taxon>
        <taxon>Bacillati</taxon>
        <taxon>Actinomycetota</taxon>
        <taxon>Actinomycetes</taxon>
        <taxon>Micromonosporales</taxon>
        <taxon>Micromonosporaceae</taxon>
        <taxon>Actinoplanes</taxon>
    </lineage>
</organism>
<evidence type="ECO:0000313" key="2">
    <source>
        <dbReference type="EMBL" id="TWG11339.1"/>
    </source>
</evidence>
<dbReference type="EMBL" id="VIWY01000006">
    <property type="protein sequence ID" value="TWG11339.1"/>
    <property type="molecule type" value="Genomic_DNA"/>
</dbReference>
<comment type="caution">
    <text evidence="2">The sequence shown here is derived from an EMBL/GenBank/DDBJ whole genome shotgun (WGS) entry which is preliminary data.</text>
</comment>
<sequence>MGKITGALTTRAALRGAAALSIAATMPVVTAIAAPAAAAPPSSVADRPSLETLEQALITEKEAPEGYSLSFRFVTTSALVPAESADPCASEVDTTDVPGGSASVAYQKGADGPTVSESLNLIGAEAAGKAVERYRAVLERCPVTEDESARTTVTRWSIPQAGDDSIAVLVTTEPKDSEEGSSRVAMAVIAHGDVMASFTKVDATEQENADLGKFIEAGVQKLQKTW</sequence>
<gene>
    <name evidence="2" type="ORF">FHX34_10669</name>
</gene>
<evidence type="ECO:0000256" key="1">
    <source>
        <dbReference type="SAM" id="SignalP"/>
    </source>
</evidence>